<gene>
    <name evidence="7" type="ORF">CDES_13070</name>
</gene>
<keyword evidence="2" id="KW-0964">Secreted</keyword>
<dbReference type="NCBIfam" id="TIGR01167">
    <property type="entry name" value="LPXTG_anchor"/>
    <property type="match status" value="1"/>
</dbReference>
<dbReference type="KEGG" id="cdx:CDES_13070"/>
<dbReference type="PATRIC" id="fig|931089.4.peg.2646"/>
<dbReference type="RefSeq" id="WP_082353460.1">
    <property type="nucleotide sequence ID" value="NZ_CP009220.1"/>
</dbReference>
<proteinExistence type="predicted"/>
<dbReference type="EMBL" id="CP009220">
    <property type="protein sequence ID" value="ALC06958.1"/>
    <property type="molecule type" value="Genomic_DNA"/>
</dbReference>
<evidence type="ECO:0000259" key="6">
    <source>
        <dbReference type="Pfam" id="PF00746"/>
    </source>
</evidence>
<dbReference type="OrthoDB" id="4389004at2"/>
<keyword evidence="8" id="KW-1185">Reference proteome</keyword>
<keyword evidence="5" id="KW-0472">Membrane</keyword>
<keyword evidence="3" id="KW-0732">Signal</keyword>
<accession>A0A0M4CKB8</accession>
<evidence type="ECO:0000256" key="3">
    <source>
        <dbReference type="ARBA" id="ARBA00022729"/>
    </source>
</evidence>
<dbReference type="AlphaFoldDB" id="A0A0M4CKB8"/>
<name>A0A0M4CKB8_9CORY</name>
<keyword evidence="1" id="KW-0134">Cell wall</keyword>
<feature type="transmembrane region" description="Helical" evidence="5">
    <location>
        <begin position="923"/>
        <end position="942"/>
    </location>
</feature>
<protein>
    <recommendedName>
        <fullName evidence="6">Gram-positive cocci surface proteins LPxTG domain-containing protein</fullName>
    </recommendedName>
</protein>
<evidence type="ECO:0000313" key="8">
    <source>
        <dbReference type="Proteomes" id="UP000068067"/>
    </source>
</evidence>
<evidence type="ECO:0000256" key="5">
    <source>
        <dbReference type="SAM" id="Phobius"/>
    </source>
</evidence>
<dbReference type="NCBIfam" id="NF033766">
    <property type="entry name" value="choice_anch_G"/>
    <property type="match status" value="1"/>
</dbReference>
<evidence type="ECO:0000313" key="7">
    <source>
        <dbReference type="EMBL" id="ALC06958.1"/>
    </source>
</evidence>
<reference evidence="7 8" key="1">
    <citation type="submission" date="2014-08" db="EMBL/GenBank/DDBJ databases">
        <title>Complete genome sequence of Corynebacterium deserti GIMN1.010 (=DSM 45689), isolated from desert sand in western China.</title>
        <authorList>
            <person name="Ruckert C."/>
            <person name="Albersmeier A."/>
            <person name="Kalinowski J."/>
        </authorList>
    </citation>
    <scope>NUCLEOTIDE SEQUENCE [LARGE SCALE GENOMIC DNA]</scope>
    <source>
        <strain evidence="7 8">GIMN1.010</strain>
    </source>
</reference>
<evidence type="ECO:0000256" key="1">
    <source>
        <dbReference type="ARBA" id="ARBA00022512"/>
    </source>
</evidence>
<evidence type="ECO:0000256" key="4">
    <source>
        <dbReference type="ARBA" id="ARBA00023088"/>
    </source>
</evidence>
<keyword evidence="5" id="KW-0812">Transmembrane</keyword>
<feature type="domain" description="Gram-positive cocci surface proteins LPxTG" evidence="6">
    <location>
        <begin position="912"/>
        <end position="947"/>
    </location>
</feature>
<dbReference type="Proteomes" id="UP000068067">
    <property type="component" value="Chromosome"/>
</dbReference>
<organism evidence="7 8">
    <name type="scientific">Corynebacterium deserti GIMN1.010</name>
    <dbReference type="NCBI Taxonomy" id="931089"/>
    <lineage>
        <taxon>Bacteria</taxon>
        <taxon>Bacillati</taxon>
        <taxon>Actinomycetota</taxon>
        <taxon>Actinomycetes</taxon>
        <taxon>Mycobacteriales</taxon>
        <taxon>Corynebacteriaceae</taxon>
        <taxon>Corynebacterium</taxon>
    </lineage>
</organism>
<dbReference type="InterPro" id="IPR047900">
    <property type="entry name" value="Choice_anch_G"/>
</dbReference>
<keyword evidence="4" id="KW-0572">Peptidoglycan-anchor</keyword>
<dbReference type="Pfam" id="PF00746">
    <property type="entry name" value="Gram_pos_anchor"/>
    <property type="match status" value="1"/>
</dbReference>
<dbReference type="InterPro" id="IPR019931">
    <property type="entry name" value="LPXTG_anchor"/>
</dbReference>
<sequence>MKTKLSRIIATVLSVFLIAGVIVPTPAKAQPTSPYDSLQEHLEDAYSYGYGGLLDLRLLNGYLTIDDPPRALSVAELNGVNQLWKVLQDDGQTANTSAIDLNALGLIYVNLGAISLPLIGDNGLLQFVLPGAGVGALHEFAHAPSANNAEGIVGVVSDTGGLELTQPGAGANAHLDLVDLLTLGGNDTGILSGIIQEASLSLGAISAAAQKPDQQGVYPPADLCRTGYTRLDYADLSQAGDPATFAEEDGRICSVYQIADAKLTIKSEQVGALGVSLSNTLKSALATTEDGVELLLGGNGLLTRIRDLPLLGPLLQSVVNGAVEITTEIRIDEEGLVKPILEEKLADSTGLVSIDLATGEIIIDIEKLHAGGLNGLDPNTNLISAGQLTQITQTVTNLLTASPSVEPNGLIAKLDRIVRGENQQGGLYATEVYLDICVLRALGVCTADPKITATLGGLLTGAQPTTNLSTYQNNPYDYYYRDGLLGILLSGLIVNLLTAVGTVVNDLLFDDPTYGLGSIVGSLQSSLITPVFDLLDPALQLILKPIANIIVNRQTLTEVEHGTVFTVSALEVNVLDFGTPTSDVLHLPLATASVMAQHWKPIEVELNVAKMGDGRNLHLGDYTYDLVCTTTDGLVVFEEDQITYAAGNVGERFDFTDNPNQLTLVNGTGLTRTAPMPADTKCVITANPTLADEKHVALRPTGDTLSRTPYTYFLDTDDLGLFVSNEESTWTSINDLSDIDTGSVGDIWKRHKFEYVVPAGAEKLPINIVHNYDLDKRNVVVTKDARAIDPAGKGNFKFQYSIDGGTTWSATQEIPHGGSFTIADVPFLDSTSREETQIQVREEIPAPAESVPTVTWLMGDPGTDWTGSHNGTHAVADAFAANTGITVDMTTTPDIQLKAVNTYNESVTVDFEATLPQTGRTTLVWVIGLGLLAALGALIMYVRSRNK</sequence>
<dbReference type="STRING" id="931089.CDES_13070"/>
<evidence type="ECO:0000256" key="2">
    <source>
        <dbReference type="ARBA" id="ARBA00022525"/>
    </source>
</evidence>
<keyword evidence="5" id="KW-1133">Transmembrane helix</keyword>